<accession>A0ABS9ILD4</accession>
<reference evidence="2 3" key="1">
    <citation type="submission" date="2022-01" db="EMBL/GenBank/DDBJ databases">
        <title>Draft genome sequence of Sabulilitoribacter multivorans KCTC 32326.</title>
        <authorList>
            <person name="Oh J.-S."/>
        </authorList>
    </citation>
    <scope>NUCLEOTIDE SEQUENCE [LARGE SCALE GENOMIC DNA]</scope>
    <source>
        <strain evidence="2 3">M-M16</strain>
    </source>
</reference>
<keyword evidence="3" id="KW-1185">Reference proteome</keyword>
<keyword evidence="1" id="KW-1133">Transmembrane helix</keyword>
<gene>
    <name evidence="2" type="ORF">L3X39_12180</name>
</gene>
<dbReference type="Proteomes" id="UP001200022">
    <property type="component" value="Unassembled WGS sequence"/>
</dbReference>
<evidence type="ECO:0000256" key="1">
    <source>
        <dbReference type="SAM" id="Phobius"/>
    </source>
</evidence>
<evidence type="ECO:0000313" key="3">
    <source>
        <dbReference type="Proteomes" id="UP001200022"/>
    </source>
</evidence>
<feature type="transmembrane region" description="Helical" evidence="1">
    <location>
        <begin position="7"/>
        <end position="24"/>
    </location>
</feature>
<protein>
    <submittedName>
        <fullName evidence="2">Uncharacterized protein</fullName>
    </submittedName>
</protein>
<comment type="caution">
    <text evidence="2">The sequence shown here is derived from an EMBL/GenBank/DDBJ whole genome shotgun (WGS) entry which is preliminary data.</text>
</comment>
<proteinExistence type="predicted"/>
<dbReference type="EMBL" id="JAKKDV010000005">
    <property type="protein sequence ID" value="MCF7561397.1"/>
    <property type="molecule type" value="Genomic_DNA"/>
</dbReference>
<evidence type="ECO:0000313" key="2">
    <source>
        <dbReference type="EMBL" id="MCF7561397.1"/>
    </source>
</evidence>
<feature type="transmembrane region" description="Helical" evidence="1">
    <location>
        <begin position="30"/>
        <end position="49"/>
    </location>
</feature>
<dbReference type="RefSeq" id="WP_237232097.1">
    <property type="nucleotide sequence ID" value="NZ_JAKKDV010000005.1"/>
</dbReference>
<name>A0ABS9ILD4_9FLAO</name>
<keyword evidence="1" id="KW-0472">Membrane</keyword>
<sequence length="70" mass="7838">MLNNQQSLILSGLMGGGIFIFGILDILDNFVVLTILTLLFFAIIINLFYTNSKSKEDIKDGNNTNKKSFH</sequence>
<organism evidence="2 3">
    <name type="scientific">Flaviramulus multivorans</name>
    <dbReference type="NCBI Taxonomy" id="1304750"/>
    <lineage>
        <taxon>Bacteria</taxon>
        <taxon>Pseudomonadati</taxon>
        <taxon>Bacteroidota</taxon>
        <taxon>Flavobacteriia</taxon>
        <taxon>Flavobacteriales</taxon>
        <taxon>Flavobacteriaceae</taxon>
        <taxon>Flaviramulus</taxon>
    </lineage>
</organism>
<keyword evidence="1" id="KW-0812">Transmembrane</keyword>